<keyword evidence="11 12" id="KW-0624">Polysaccharide degradation</keyword>
<accession>A0AA38GKX6</accession>
<evidence type="ECO:0000256" key="10">
    <source>
        <dbReference type="ARBA" id="ARBA00023295"/>
    </source>
</evidence>
<dbReference type="InterPro" id="IPR001701">
    <property type="entry name" value="Glyco_hydro_9"/>
</dbReference>
<keyword evidence="17" id="KW-1185">Reference proteome</keyword>
<evidence type="ECO:0000256" key="3">
    <source>
        <dbReference type="ARBA" id="ARBA00007072"/>
    </source>
</evidence>
<dbReference type="PANTHER" id="PTHR22298">
    <property type="entry name" value="ENDO-1,4-BETA-GLUCANASE"/>
    <property type="match status" value="1"/>
</dbReference>
<evidence type="ECO:0000256" key="13">
    <source>
        <dbReference type="RuleBase" id="RU361166"/>
    </source>
</evidence>
<dbReference type="GO" id="GO:0005576">
    <property type="term" value="C:extracellular region"/>
    <property type="evidence" value="ECO:0007669"/>
    <property type="project" value="UniProtKB-SubCell"/>
</dbReference>
<evidence type="ECO:0000313" key="17">
    <source>
        <dbReference type="Proteomes" id="UP000824469"/>
    </source>
</evidence>
<dbReference type="EC" id="3.2.1.4" evidence="13"/>
<comment type="catalytic activity">
    <reaction evidence="1 13">
        <text>Endohydrolysis of (1-&gt;4)-beta-D-glucosidic linkages in cellulose, lichenin and cereal beta-D-glucans.</text>
        <dbReference type="EC" id="3.2.1.4"/>
    </reaction>
</comment>
<protein>
    <recommendedName>
        <fullName evidence="13">Endoglucanase</fullName>
        <ecNumber evidence="13">3.2.1.4</ecNumber>
    </recommendedName>
</protein>
<feature type="domain" description="Glycoside hydrolase family 9" evidence="14">
    <location>
        <begin position="36"/>
        <end position="213"/>
    </location>
</feature>
<keyword evidence="5" id="KW-0732">Signal</keyword>
<evidence type="ECO:0000256" key="4">
    <source>
        <dbReference type="ARBA" id="ARBA00022525"/>
    </source>
</evidence>
<dbReference type="InterPro" id="IPR012341">
    <property type="entry name" value="6hp_glycosidase-like_sf"/>
</dbReference>
<dbReference type="GO" id="GO:0030246">
    <property type="term" value="F:carbohydrate binding"/>
    <property type="evidence" value="ECO:0007669"/>
    <property type="project" value="InterPro"/>
</dbReference>
<dbReference type="GO" id="GO:0030245">
    <property type="term" value="P:cellulose catabolic process"/>
    <property type="evidence" value="ECO:0007669"/>
    <property type="project" value="UniProtKB-KW"/>
</dbReference>
<dbReference type="Pfam" id="PF09478">
    <property type="entry name" value="CBM49"/>
    <property type="match status" value="1"/>
</dbReference>
<keyword evidence="8" id="KW-0325">Glycoprotein</keyword>
<feature type="active site" evidence="12">
    <location>
        <position position="392"/>
    </location>
</feature>
<comment type="caution">
    <text evidence="16">The sequence shown here is derived from an EMBL/GenBank/DDBJ whole genome shotgun (WGS) entry which is preliminary data.</text>
</comment>
<keyword evidence="6 12" id="KW-0378">Hydrolase</keyword>
<dbReference type="EMBL" id="JAHRHJ020000003">
    <property type="protein sequence ID" value="KAH9323654.1"/>
    <property type="molecule type" value="Genomic_DNA"/>
</dbReference>
<keyword evidence="4" id="KW-0964">Secreted</keyword>
<evidence type="ECO:0000256" key="9">
    <source>
        <dbReference type="ARBA" id="ARBA00023277"/>
    </source>
</evidence>
<evidence type="ECO:0000256" key="12">
    <source>
        <dbReference type="PROSITE-ProRule" id="PRU10059"/>
    </source>
</evidence>
<dbReference type="AlphaFoldDB" id="A0AA38GKX6"/>
<evidence type="ECO:0000256" key="8">
    <source>
        <dbReference type="ARBA" id="ARBA00023180"/>
    </source>
</evidence>
<keyword evidence="9 12" id="KW-0119">Carbohydrate metabolism</keyword>
<evidence type="ECO:0000259" key="15">
    <source>
        <dbReference type="Pfam" id="PF09478"/>
    </source>
</evidence>
<evidence type="ECO:0000256" key="1">
    <source>
        <dbReference type="ARBA" id="ARBA00000966"/>
    </source>
</evidence>
<evidence type="ECO:0000256" key="2">
    <source>
        <dbReference type="ARBA" id="ARBA00004613"/>
    </source>
</evidence>
<dbReference type="Gene3D" id="1.50.10.10">
    <property type="match status" value="2"/>
</dbReference>
<organism evidence="16 17">
    <name type="scientific">Taxus chinensis</name>
    <name type="common">Chinese yew</name>
    <name type="synonym">Taxus wallichiana var. chinensis</name>
    <dbReference type="NCBI Taxonomy" id="29808"/>
    <lineage>
        <taxon>Eukaryota</taxon>
        <taxon>Viridiplantae</taxon>
        <taxon>Streptophyta</taxon>
        <taxon>Embryophyta</taxon>
        <taxon>Tracheophyta</taxon>
        <taxon>Spermatophyta</taxon>
        <taxon>Pinopsida</taxon>
        <taxon>Pinidae</taxon>
        <taxon>Conifers II</taxon>
        <taxon>Cupressales</taxon>
        <taxon>Taxaceae</taxon>
        <taxon>Taxus</taxon>
    </lineage>
</organism>
<dbReference type="Pfam" id="PF00759">
    <property type="entry name" value="Glyco_hydro_9"/>
    <property type="match status" value="1"/>
</dbReference>
<dbReference type="Proteomes" id="UP000824469">
    <property type="component" value="Unassembled WGS sequence"/>
</dbReference>
<feature type="non-terminal residue" evidence="16">
    <location>
        <position position="575"/>
    </location>
</feature>
<keyword evidence="10 12" id="KW-0326">Glycosidase</keyword>
<gene>
    <name evidence="16" type="ORF">KI387_018293</name>
</gene>
<dbReference type="PROSITE" id="PS00592">
    <property type="entry name" value="GH9_2"/>
    <property type="match status" value="1"/>
</dbReference>
<name>A0AA38GKX6_TAXCH</name>
<dbReference type="InterPro" id="IPR019028">
    <property type="entry name" value="CBM_49"/>
</dbReference>
<dbReference type="SUPFAM" id="SSF48208">
    <property type="entry name" value="Six-hairpin glycosidases"/>
    <property type="match status" value="1"/>
</dbReference>
<evidence type="ECO:0000313" key="16">
    <source>
        <dbReference type="EMBL" id="KAH9323654.1"/>
    </source>
</evidence>
<proteinExistence type="inferred from homology"/>
<dbReference type="InterPro" id="IPR008928">
    <property type="entry name" value="6-hairpin_glycosidase_sf"/>
</dbReference>
<evidence type="ECO:0000259" key="14">
    <source>
        <dbReference type="Pfam" id="PF00759"/>
    </source>
</evidence>
<keyword evidence="7 13" id="KW-0136">Cellulose degradation</keyword>
<comment type="subcellular location">
    <subcellularLocation>
        <location evidence="2">Secreted</location>
    </subcellularLocation>
</comment>
<feature type="domain" description="Carbohydrate binding" evidence="15">
    <location>
        <begin position="482"/>
        <end position="561"/>
    </location>
</feature>
<reference evidence="16 17" key="1">
    <citation type="journal article" date="2021" name="Nat. Plants">
        <title>The Taxus genome provides insights into paclitaxel biosynthesis.</title>
        <authorList>
            <person name="Xiong X."/>
            <person name="Gou J."/>
            <person name="Liao Q."/>
            <person name="Li Y."/>
            <person name="Zhou Q."/>
            <person name="Bi G."/>
            <person name="Li C."/>
            <person name="Du R."/>
            <person name="Wang X."/>
            <person name="Sun T."/>
            <person name="Guo L."/>
            <person name="Liang H."/>
            <person name="Lu P."/>
            <person name="Wu Y."/>
            <person name="Zhang Z."/>
            <person name="Ro D.K."/>
            <person name="Shang Y."/>
            <person name="Huang S."/>
            <person name="Yan J."/>
        </authorList>
    </citation>
    <scope>NUCLEOTIDE SEQUENCE [LARGE SCALE GENOMIC DNA]</scope>
    <source>
        <strain evidence="16">Ta-2019</strain>
    </source>
</reference>
<dbReference type="OMA" id="INNADSM"/>
<evidence type="ECO:0000256" key="6">
    <source>
        <dbReference type="ARBA" id="ARBA00022801"/>
    </source>
</evidence>
<dbReference type="GO" id="GO:0008810">
    <property type="term" value="F:cellulase activity"/>
    <property type="evidence" value="ECO:0007669"/>
    <property type="project" value="UniProtKB-EC"/>
</dbReference>
<dbReference type="InterPro" id="IPR018221">
    <property type="entry name" value="Glyco_hydro_9_His_AS"/>
</dbReference>
<evidence type="ECO:0000256" key="7">
    <source>
        <dbReference type="ARBA" id="ARBA00023001"/>
    </source>
</evidence>
<comment type="similarity">
    <text evidence="3 12 13">Belongs to the glycosyl hydrolase 9 (cellulase E) family.</text>
</comment>
<evidence type="ECO:0000256" key="5">
    <source>
        <dbReference type="ARBA" id="ARBA00022729"/>
    </source>
</evidence>
<sequence>MESAGSTVFGRISAVFLLLFYTNGITTIAGGFEADYKDALAKSLLFFEGQRSGYLPPNQRVTWRGDSGLQDGSMQGVNLVGGYYDAGDNVKFGFPMAFTVTLLSWSVIQYQNEIASAGQLQYALDAIKWGTDYFIKAHPEPNVLWGQVGDGESDHACWQRPEDMTTPRQAYKVDASNPGSDIAGETAAAMAAASIAFKYSQPQYSLTLLQHSVQDELLWAAMWLYQATQQDYYLQYVVDNAQSLGGVGWGVQEFSWDVKYAGVQILAAKVLMEGKGGKYTATLQHYQNKAQFFLCSTMQKNNGYNVRFTRGGMLYIKEWDNMQHVSSGAFLLAVYADYLTAAKQQLQCPSERVDPSEMFKFAQSGADYILGKNPMEMSYLVGYGTKYPLHVHHRGSSIVSYKQSPSFVGCMEGYADWFDRNEANPNVLVGALVGGPDYNDNYEDKRDNYKQSEATTYNTAPLLGLFARLLSFTSPEDICRSIQIVRSITASWTSEGRVYYHIKGTVANSSNKLRFTHLVLSIKNLGGPLWGLSKVPGEEDAYTFPPWLKASVLHSVNPESGHSFPLFSQLKLDFM</sequence>
<evidence type="ECO:0000256" key="11">
    <source>
        <dbReference type="ARBA" id="ARBA00023326"/>
    </source>
</evidence>